<dbReference type="InterPro" id="IPR008979">
    <property type="entry name" value="Galactose-bd-like_sf"/>
</dbReference>
<name>A0ABS3YTM6_9BACT</name>
<dbReference type="EMBL" id="JAGHKO010000002">
    <property type="protein sequence ID" value="MBO9201269.1"/>
    <property type="molecule type" value="Genomic_DNA"/>
</dbReference>
<dbReference type="InterPro" id="IPR002022">
    <property type="entry name" value="Pec_lyase"/>
</dbReference>
<keyword evidence="3" id="KW-0732">Signal</keyword>
<dbReference type="SUPFAM" id="SSF51126">
    <property type="entry name" value="Pectin lyase-like"/>
    <property type="match status" value="1"/>
</dbReference>
<dbReference type="Gene3D" id="2.160.20.10">
    <property type="entry name" value="Single-stranded right-handed beta-helix, Pectin lyase-like"/>
    <property type="match status" value="1"/>
</dbReference>
<keyword evidence="2" id="KW-0119">Carbohydrate metabolism</keyword>
<dbReference type="PANTHER" id="PTHR31683:SF18">
    <property type="entry name" value="PECTATE LYASE 21-RELATED"/>
    <property type="match status" value="1"/>
</dbReference>
<sequence length="736" mass="76621">MKSKIFTLLCVLMTFFSLSYAQDQCAPVGWCTQNGGTTGGGNATPVTVSNISDLTSRANGSGSRVIYVSGTMGSGVSTRVKVAANTTIIGLPGAKLYGGFDIKASNVIIRNMIVQGPGSVDVDGVDCITIDGSSTNNVWIDHCDIYDGQDGDMDITNGASYVTVSWTKFHYTSASQNHQYCNLIGNSDSKTSDRGRLKVTMVYNWWTSGTVERMPRVRFGQVHVVNNLFDSPQTNYCVRAGVEADILVESNYFDGVNDPIDLYENNFTAVTSRNNVYNNTTGNTAGSGTSFTPSYSMSIAPAANVKALVSNATCGAGATLPSPTQCGCGTSTSYVLTTSANPSAGGSISRSPNASSYSPGTMVTLTATPASGYTFTGWSGGASGTNTTTTVTMNANTSVTANFTNSTGTTYTLTTTANPSAGGSITRSPNATSYAAGTVVTLTATPASGYVFSSWSGGASGTNATTTVTMNANTSVTANFTTSGGGTGTTLRIDDKSGTGTGYCSANGSRQNTYTGADGGYYINLSNSSGQGITWAVSAGAAGTYNLVWRYANAGSQSATTARVLVNGVQVNAAVSFPKTATWSTWTTTAQIPVTLVAGANKIRLETTVASEFANIDWIEITGTNPTEAFCSAATGARMENETPITSVDPAAVKPMVLPNPSTGLSTLRFGVAAFEKVMVNLYATDGRLIKTLTNKTYAPGTYTLPVDYTGLQKGVYFIIIHNGNKKTVLRNTFMH</sequence>
<dbReference type="InterPro" id="IPR026444">
    <property type="entry name" value="Secre_tail"/>
</dbReference>
<dbReference type="Pfam" id="PF18998">
    <property type="entry name" value="Flg_new_2"/>
    <property type="match status" value="2"/>
</dbReference>
<evidence type="ECO:0000256" key="1">
    <source>
        <dbReference type="ARBA" id="ARBA00023239"/>
    </source>
</evidence>
<dbReference type="InterPro" id="IPR044060">
    <property type="entry name" value="Bacterial_rp_domain"/>
</dbReference>
<dbReference type="InterPro" id="IPR011050">
    <property type="entry name" value="Pectin_lyase_fold/virulence"/>
</dbReference>
<comment type="similarity">
    <text evidence="2">Belongs to the polysaccharide lyase 1 family.</text>
</comment>
<dbReference type="PROSITE" id="PS51175">
    <property type="entry name" value="CBM6"/>
    <property type="match status" value="1"/>
</dbReference>
<dbReference type="InterPro" id="IPR005084">
    <property type="entry name" value="CBM6"/>
</dbReference>
<evidence type="ECO:0000259" key="4">
    <source>
        <dbReference type="PROSITE" id="PS51175"/>
    </source>
</evidence>
<evidence type="ECO:0000256" key="2">
    <source>
        <dbReference type="RuleBase" id="RU361173"/>
    </source>
</evidence>
<dbReference type="InterPro" id="IPR045032">
    <property type="entry name" value="PEL"/>
</dbReference>
<dbReference type="Pfam" id="PF00544">
    <property type="entry name" value="Pectate_lyase_4"/>
    <property type="match status" value="1"/>
</dbReference>
<dbReference type="NCBIfam" id="TIGR04183">
    <property type="entry name" value="Por_Secre_tail"/>
    <property type="match status" value="1"/>
</dbReference>
<dbReference type="Gene3D" id="2.60.120.260">
    <property type="entry name" value="Galactose-binding domain-like"/>
    <property type="match status" value="1"/>
</dbReference>
<keyword evidence="2" id="KW-0964">Secreted</keyword>
<keyword evidence="2" id="KW-0624">Polysaccharide degradation</keyword>
<proteinExistence type="inferred from homology"/>
<keyword evidence="6" id="KW-1185">Reference proteome</keyword>
<feature type="signal peptide" evidence="3">
    <location>
        <begin position="1"/>
        <end position="21"/>
    </location>
</feature>
<dbReference type="PANTHER" id="PTHR31683">
    <property type="entry name" value="PECTATE LYASE 18-RELATED"/>
    <property type="match status" value="1"/>
</dbReference>
<accession>A0ABS3YTM6</accession>
<dbReference type="Pfam" id="PF18962">
    <property type="entry name" value="Por_Secre_tail"/>
    <property type="match status" value="1"/>
</dbReference>
<comment type="caution">
    <text evidence="5">The sequence shown here is derived from an EMBL/GenBank/DDBJ whole genome shotgun (WGS) entry which is preliminary data.</text>
</comment>
<organism evidence="5 6">
    <name type="scientific">Niastella soli</name>
    <dbReference type="NCBI Taxonomy" id="2821487"/>
    <lineage>
        <taxon>Bacteria</taxon>
        <taxon>Pseudomonadati</taxon>
        <taxon>Bacteroidota</taxon>
        <taxon>Chitinophagia</taxon>
        <taxon>Chitinophagales</taxon>
        <taxon>Chitinophagaceae</taxon>
        <taxon>Niastella</taxon>
    </lineage>
</organism>
<dbReference type="SMART" id="SM00656">
    <property type="entry name" value="Amb_all"/>
    <property type="match status" value="1"/>
</dbReference>
<reference evidence="5 6" key="1">
    <citation type="submission" date="2021-03" db="EMBL/GenBank/DDBJ databases">
        <title>Assistant Professor.</title>
        <authorList>
            <person name="Huq M.A."/>
        </authorList>
    </citation>
    <scope>NUCLEOTIDE SEQUENCE [LARGE SCALE GENOMIC DNA]</scope>
    <source>
        <strain evidence="5 6">MAH-29</strain>
    </source>
</reference>
<feature type="chain" id="PRO_5045481438" evidence="3">
    <location>
        <begin position="22"/>
        <end position="736"/>
    </location>
</feature>
<feature type="domain" description="CBM6" evidence="4">
    <location>
        <begin position="491"/>
        <end position="622"/>
    </location>
</feature>
<gene>
    <name evidence="5" type="ORF">J7I42_13395</name>
</gene>
<evidence type="ECO:0000313" key="6">
    <source>
        <dbReference type="Proteomes" id="UP000677244"/>
    </source>
</evidence>
<dbReference type="SUPFAM" id="SSF49785">
    <property type="entry name" value="Galactose-binding domain-like"/>
    <property type="match status" value="1"/>
</dbReference>
<comment type="subcellular location">
    <subcellularLocation>
        <location evidence="2">Secreted</location>
    </subcellularLocation>
</comment>
<keyword evidence="1 2" id="KW-0456">Lyase</keyword>
<evidence type="ECO:0000256" key="3">
    <source>
        <dbReference type="SAM" id="SignalP"/>
    </source>
</evidence>
<dbReference type="Proteomes" id="UP000677244">
    <property type="component" value="Unassembled WGS sequence"/>
</dbReference>
<dbReference type="RefSeq" id="WP_209139330.1">
    <property type="nucleotide sequence ID" value="NZ_JAGHKO010000002.1"/>
</dbReference>
<dbReference type="InterPro" id="IPR012334">
    <property type="entry name" value="Pectin_lyas_fold"/>
</dbReference>
<protein>
    <submittedName>
        <fullName evidence="5">T9SS type A sorting domain-containing protein</fullName>
    </submittedName>
</protein>
<evidence type="ECO:0000313" key="5">
    <source>
        <dbReference type="EMBL" id="MBO9201269.1"/>
    </source>
</evidence>